<gene>
    <name evidence="1" type="ORF">H8K47_10580</name>
</gene>
<keyword evidence="2" id="KW-1185">Reference proteome</keyword>
<sequence length="79" mass="8410">MKATQNQDGSLRLEPDTQPDLQQCQFVLQTGAEAGNSLTALTPAQGAEISAYVGAIWALAWGFKQIAKTLNSGDSQNED</sequence>
<dbReference type="Proteomes" id="UP000612361">
    <property type="component" value="Unassembled WGS sequence"/>
</dbReference>
<comment type="caution">
    <text evidence="1">The sequence shown here is derived from an EMBL/GenBank/DDBJ whole genome shotgun (WGS) entry which is preliminary data.</text>
</comment>
<proteinExistence type="predicted"/>
<evidence type="ECO:0000313" key="2">
    <source>
        <dbReference type="Proteomes" id="UP000612361"/>
    </source>
</evidence>
<dbReference type="EMBL" id="JACOGG010000010">
    <property type="protein sequence ID" value="MBC3935805.1"/>
    <property type="molecule type" value="Genomic_DNA"/>
</dbReference>
<name>A0A923IAU8_9BURK</name>
<protein>
    <submittedName>
        <fullName evidence="1">Uncharacterized protein</fullName>
    </submittedName>
</protein>
<dbReference type="AlphaFoldDB" id="A0A923IAU8"/>
<organism evidence="1 2">
    <name type="scientific">Undibacterium rugosum</name>
    <dbReference type="NCBI Taxonomy" id="2762291"/>
    <lineage>
        <taxon>Bacteria</taxon>
        <taxon>Pseudomonadati</taxon>
        <taxon>Pseudomonadota</taxon>
        <taxon>Betaproteobacteria</taxon>
        <taxon>Burkholderiales</taxon>
        <taxon>Oxalobacteraceae</taxon>
        <taxon>Undibacterium</taxon>
    </lineage>
</organism>
<accession>A0A923IAU8</accession>
<reference evidence="1" key="1">
    <citation type="submission" date="2020-08" db="EMBL/GenBank/DDBJ databases">
        <title>Novel species isolated from subtropical streams in China.</title>
        <authorList>
            <person name="Lu H."/>
        </authorList>
    </citation>
    <scope>NUCLEOTIDE SEQUENCE</scope>
    <source>
        <strain evidence="1">CY7W</strain>
    </source>
</reference>
<evidence type="ECO:0000313" key="1">
    <source>
        <dbReference type="EMBL" id="MBC3935805.1"/>
    </source>
</evidence>
<dbReference type="RefSeq" id="WP_186881376.1">
    <property type="nucleotide sequence ID" value="NZ_JACOGG010000010.1"/>
</dbReference>